<keyword evidence="1" id="KW-0472">Membrane</keyword>
<keyword evidence="1" id="KW-0812">Transmembrane</keyword>
<dbReference type="EMBL" id="JAKZGS010000004">
    <property type="protein sequence ID" value="MCH7397901.1"/>
    <property type="molecule type" value="Genomic_DNA"/>
</dbReference>
<comment type="caution">
    <text evidence="2">The sequence shown here is derived from an EMBL/GenBank/DDBJ whole genome shotgun (WGS) entry which is preliminary data.</text>
</comment>
<feature type="transmembrane region" description="Helical" evidence="1">
    <location>
        <begin position="30"/>
        <end position="47"/>
    </location>
</feature>
<feature type="transmembrane region" description="Helical" evidence="1">
    <location>
        <begin position="7"/>
        <end position="24"/>
    </location>
</feature>
<sequence length="72" mass="8389">MKLLDIILLSLSAALVIIGTHLTITIGLTMSYPVFMFAVVLLFWYRYRKNEAIFEDKEKENQQKAVKARKKK</sequence>
<keyword evidence="1" id="KW-1133">Transmembrane helix</keyword>
<organism evidence="2 3">
    <name type="scientific">Belliella calami</name>
    <dbReference type="NCBI Taxonomy" id="2923436"/>
    <lineage>
        <taxon>Bacteria</taxon>
        <taxon>Pseudomonadati</taxon>
        <taxon>Bacteroidota</taxon>
        <taxon>Cytophagia</taxon>
        <taxon>Cytophagales</taxon>
        <taxon>Cyclobacteriaceae</taxon>
        <taxon>Belliella</taxon>
    </lineage>
</organism>
<evidence type="ECO:0000313" key="3">
    <source>
        <dbReference type="Proteomes" id="UP001165488"/>
    </source>
</evidence>
<evidence type="ECO:0000256" key="1">
    <source>
        <dbReference type="SAM" id="Phobius"/>
    </source>
</evidence>
<dbReference type="Proteomes" id="UP001165488">
    <property type="component" value="Unassembled WGS sequence"/>
</dbReference>
<gene>
    <name evidence="2" type="ORF">MM236_07870</name>
</gene>
<keyword evidence="3" id="KW-1185">Reference proteome</keyword>
<proteinExistence type="predicted"/>
<name>A0ABS9UMQ5_9BACT</name>
<protein>
    <submittedName>
        <fullName evidence="2">Uncharacterized protein</fullName>
    </submittedName>
</protein>
<dbReference type="RefSeq" id="WP_241274412.1">
    <property type="nucleotide sequence ID" value="NZ_JAKZGS010000004.1"/>
</dbReference>
<reference evidence="2" key="1">
    <citation type="submission" date="2022-03" db="EMBL/GenBank/DDBJ databases">
        <title>De novo assembled genomes of Belliella spp. (Cyclobacteriaceae) strains.</title>
        <authorList>
            <person name="Szabo A."/>
            <person name="Korponai K."/>
            <person name="Felfoldi T."/>
        </authorList>
    </citation>
    <scope>NUCLEOTIDE SEQUENCE</scope>
    <source>
        <strain evidence="2">DSM 107340</strain>
    </source>
</reference>
<accession>A0ABS9UMQ5</accession>
<evidence type="ECO:0000313" key="2">
    <source>
        <dbReference type="EMBL" id="MCH7397901.1"/>
    </source>
</evidence>